<keyword evidence="5" id="KW-0677">Repeat</keyword>
<dbReference type="PROSITE" id="PS00229">
    <property type="entry name" value="TAU_MAP_1"/>
    <property type="match status" value="3"/>
</dbReference>
<organism evidence="9 10">
    <name type="scientific">Salmo trutta</name>
    <name type="common">Brown trout</name>
    <dbReference type="NCBI Taxonomy" id="8032"/>
    <lineage>
        <taxon>Eukaryota</taxon>
        <taxon>Metazoa</taxon>
        <taxon>Chordata</taxon>
        <taxon>Craniata</taxon>
        <taxon>Vertebrata</taxon>
        <taxon>Euteleostomi</taxon>
        <taxon>Actinopterygii</taxon>
        <taxon>Neopterygii</taxon>
        <taxon>Teleostei</taxon>
        <taxon>Protacanthopterygii</taxon>
        <taxon>Salmoniformes</taxon>
        <taxon>Salmonidae</taxon>
        <taxon>Salmoninae</taxon>
        <taxon>Salmo</taxon>
    </lineage>
</organism>
<dbReference type="InterPro" id="IPR001084">
    <property type="entry name" value="MAP_tubulin-bd_rpt"/>
</dbReference>
<dbReference type="Ensembl" id="ENSSTUT00000093885.1">
    <property type="protein sequence ID" value="ENSSTUP00000088231.1"/>
    <property type="gene ID" value="ENSSTUG00000038760.1"/>
</dbReference>
<dbReference type="PROSITE" id="PS51491">
    <property type="entry name" value="TAU_MAP_2"/>
    <property type="match status" value="5"/>
</dbReference>
<feature type="compositionally biased region" description="Basic and acidic residues" evidence="8">
    <location>
        <begin position="68"/>
        <end position="77"/>
    </location>
</feature>
<dbReference type="GO" id="GO:0008017">
    <property type="term" value="F:microtubule binding"/>
    <property type="evidence" value="ECO:0007669"/>
    <property type="project" value="InterPro"/>
</dbReference>
<sequence>MDQHQDFNSSPDGHAAVQFNSGETMASAALANMTLKEPQDQQEVKKPNGMPDAHMGPGVTEAKAGAGARKEAAEKKTPNATTPVKASTPKRPSSVQTTPNKKPWSSSSAPACNTSRPSSIFKPSPGSEPRPRTGDGKTASTRTPGAKLQGAGTRMQTKTTAGVDSPKTPQDRSGYSSPSTPKSPASREVKKVAVVRTPPKSPGSMRGRSPVPLAAPMPDLKNVRSKIGSTENIKHSPGGGRVQIVEKKMDLSNVQSKCGSKANLKYTPGGGNVQILHKKIDLSSVQSRCGSKDNLKHVPGGGNVQITHKKIDLSNVQSKCGSKANIHHKPGGGNVEIKSEKMDFKVQSKIGSMDNVGHVAGGGGRKIESHKLSFRETAKARTDHGAEIVPVEIIAGGSPARLLSNVSSPGSQNMTETPPLSMLADQVSASLAKQGL</sequence>
<dbReference type="GO" id="GO:0005874">
    <property type="term" value="C:microtubule"/>
    <property type="evidence" value="ECO:0007669"/>
    <property type="project" value="UniProtKB-KW"/>
</dbReference>
<dbReference type="Pfam" id="PF00418">
    <property type="entry name" value="Tubulin-binding"/>
    <property type="match status" value="5"/>
</dbReference>
<evidence type="ECO:0000313" key="10">
    <source>
        <dbReference type="Proteomes" id="UP000472277"/>
    </source>
</evidence>
<dbReference type="GeneTree" id="ENSGT00940000156597"/>
<feature type="region of interest" description="Disordered" evidence="8">
    <location>
        <begin position="1"/>
        <end position="218"/>
    </location>
</feature>
<name>A0A674CYD9_SALTR</name>
<dbReference type="PANTHER" id="PTHR11501:SF14">
    <property type="entry name" value="MICROTUBULE-ASSOCIATED PROTEIN TAU"/>
    <property type="match status" value="1"/>
</dbReference>
<gene>
    <name evidence="9" type="primary">LOC115170943</name>
</gene>
<dbReference type="GO" id="GO:0043005">
    <property type="term" value="C:neuron projection"/>
    <property type="evidence" value="ECO:0007669"/>
    <property type="project" value="TreeGrafter"/>
</dbReference>
<dbReference type="GO" id="GO:0031175">
    <property type="term" value="P:neuron projection development"/>
    <property type="evidence" value="ECO:0007669"/>
    <property type="project" value="TreeGrafter"/>
</dbReference>
<reference evidence="9" key="1">
    <citation type="submission" date="2025-08" db="UniProtKB">
        <authorList>
            <consortium name="Ensembl"/>
        </authorList>
    </citation>
    <scope>IDENTIFICATION</scope>
</reference>
<feature type="compositionally biased region" description="Polar residues" evidence="8">
    <location>
        <begin position="78"/>
        <end position="118"/>
    </location>
</feature>
<dbReference type="Proteomes" id="UP000472277">
    <property type="component" value="Chromosome 32"/>
</dbReference>
<evidence type="ECO:0000256" key="7">
    <source>
        <dbReference type="RuleBase" id="RU000686"/>
    </source>
</evidence>
<reference evidence="9" key="2">
    <citation type="submission" date="2025-09" db="UniProtKB">
        <authorList>
            <consortium name="Ensembl"/>
        </authorList>
    </citation>
    <scope>IDENTIFICATION</scope>
</reference>
<keyword evidence="2 7" id="KW-0963">Cytoplasm</keyword>
<accession>A0A674CYD9</accession>
<dbReference type="InterPro" id="IPR027324">
    <property type="entry name" value="MAP2/MAP4/Tau"/>
</dbReference>
<comment type="subcellular location">
    <subcellularLocation>
        <location evidence="1 7">Cytoplasm</location>
        <location evidence="1 7">Cytoskeleton</location>
    </subcellularLocation>
</comment>
<dbReference type="GO" id="GO:0000226">
    <property type="term" value="P:microtubule cytoskeleton organization"/>
    <property type="evidence" value="ECO:0007669"/>
    <property type="project" value="TreeGrafter"/>
</dbReference>
<evidence type="ECO:0000256" key="4">
    <source>
        <dbReference type="ARBA" id="ARBA00022701"/>
    </source>
</evidence>
<keyword evidence="6 7" id="KW-0206">Cytoskeleton</keyword>
<evidence type="ECO:0000256" key="2">
    <source>
        <dbReference type="ARBA" id="ARBA00022490"/>
    </source>
</evidence>
<evidence type="ECO:0000256" key="6">
    <source>
        <dbReference type="ARBA" id="ARBA00023212"/>
    </source>
</evidence>
<dbReference type="PANTHER" id="PTHR11501">
    <property type="entry name" value="MICROTUBULE-ASSOCIATED PROTEIN"/>
    <property type="match status" value="1"/>
</dbReference>
<keyword evidence="3" id="KW-0597">Phosphoprotein</keyword>
<evidence type="ECO:0000313" key="9">
    <source>
        <dbReference type="Ensembl" id="ENSSTUP00000088231.1"/>
    </source>
</evidence>
<feature type="compositionally biased region" description="Basic and acidic residues" evidence="8">
    <location>
        <begin position="37"/>
        <end position="46"/>
    </location>
</feature>
<keyword evidence="4 7" id="KW-0493">Microtubule</keyword>
<evidence type="ECO:0000256" key="3">
    <source>
        <dbReference type="ARBA" id="ARBA00022553"/>
    </source>
</evidence>
<evidence type="ECO:0000256" key="1">
    <source>
        <dbReference type="ARBA" id="ARBA00004245"/>
    </source>
</evidence>
<feature type="compositionally biased region" description="Polar residues" evidence="8">
    <location>
        <begin position="1"/>
        <end position="11"/>
    </location>
</feature>
<dbReference type="AlphaFoldDB" id="A0A674CYD9"/>
<protein>
    <recommendedName>
        <fullName evidence="7">Microtubule-associated protein</fullName>
    </recommendedName>
</protein>
<proteinExistence type="predicted"/>
<evidence type="ECO:0000256" key="5">
    <source>
        <dbReference type="ARBA" id="ARBA00022737"/>
    </source>
</evidence>
<keyword evidence="10" id="KW-1185">Reference proteome</keyword>
<feature type="compositionally biased region" description="Polar residues" evidence="8">
    <location>
        <begin position="154"/>
        <end position="183"/>
    </location>
</feature>
<evidence type="ECO:0000256" key="8">
    <source>
        <dbReference type="SAM" id="MobiDB-lite"/>
    </source>
</evidence>